<keyword evidence="7" id="KW-0067">ATP-binding</keyword>
<feature type="domain" description="Response regulatory" evidence="17">
    <location>
        <begin position="1116"/>
        <end position="1231"/>
    </location>
</feature>
<evidence type="ECO:0000259" key="15">
    <source>
        <dbReference type="PROSITE" id="PS01124"/>
    </source>
</evidence>
<accession>A0A412VTT4</accession>
<dbReference type="Proteomes" id="UP000283369">
    <property type="component" value="Unassembled WGS sequence"/>
</dbReference>
<evidence type="ECO:0000259" key="16">
    <source>
        <dbReference type="PROSITE" id="PS50109"/>
    </source>
</evidence>
<dbReference type="Pfam" id="PF07495">
    <property type="entry name" value="Y_Y_Y"/>
    <property type="match status" value="1"/>
</dbReference>
<dbReference type="SUPFAM" id="SSF52172">
    <property type="entry name" value="CheY-like"/>
    <property type="match status" value="1"/>
</dbReference>
<comment type="caution">
    <text evidence="18">The sequence shown here is derived from an EMBL/GenBank/DDBJ whole genome shotgun (WGS) entry which is preliminary data.</text>
</comment>
<evidence type="ECO:0000313" key="19">
    <source>
        <dbReference type="Proteomes" id="UP000283369"/>
    </source>
</evidence>
<dbReference type="CDD" id="cd00082">
    <property type="entry name" value="HisKA"/>
    <property type="match status" value="1"/>
</dbReference>
<evidence type="ECO:0000256" key="10">
    <source>
        <dbReference type="ARBA" id="ARBA00023125"/>
    </source>
</evidence>
<dbReference type="EC" id="2.7.13.3" evidence="2"/>
<sequence length="1368" mass="156463">MILMKNNTLLTGFLLLFFLTLTNAQAQLRHTEFLNIGVENGLSHSSVTSIAQDSIGFIWVGTKHGLNRYDGTNFKIYSQHEPYQIGNDISVLNIDSRNRLWIGTNGDGLFLYNPLNDTFQPIPLDSSPGRSNHYMEIHALFEDKDGIMWIATEKGIYSYDASGKSRHYQLKEDKSDSSNKNDIRAMLEAPADRIWIGTFGSGLYLFDKKSGEFTHFDTKPFDGIKDNTDYINTLFTDEKGNLLVGTNGQGLKYFDFQQNRISNYLAGTPYDDLLIVRCIWQDKLNNLWIGTDGLGILHITRKPGQPLEIKNYQNNHNVHNSLSSNTINVFFEDRQSNLWIGSAKKGINLIKKETTNIEQYYSDGKGEYKIPVLSVFHDKHGLWIGTDGEGLTLLKPRHEKSPYEISRFFCKATNNGYVGDFIQCIKPANDGSFWIAIYAQGLHRFYPEMQNTRDETGKSIPRHFISHNNVQDILVLPSGDLWIATWGGGLVYFDTKVQMSWPYKHEPGNPTSLGGDNVLALSPDSDGCLWLATYGDGLSMYNPVTKKFKNYKAEDYPGLASNYIFALLRGDDNCLWLATKEGPVRFNPKTSEFETIPMNEADMQRRNTVSLLKDKNGNIWAGTQKGIMRIQKDNNQVSFIPGLYDNFCLKSAFKDEDGKLYFGSNERVVAFYPSQIQFETPVPAMCLTGFKLFSKPVSINAQSVLKQQICFEKKIVLKHNQSVFSIEYAALDYSFSKNINYEFKLAGRDEDWQSVGTQNTVTFTNLPSGKYTFMVRPAGEPSYQQATPAQIEIQVLPPFWLTWWAYLIYFALIIITLYLFRRYTLKWSEIKNELKLEKFKREQEEHIYELKQHFFTNISHDIRTPLTLIAGSINKLFNRENMDAAEQKYLKLIRTNTNRLLNLTGELLNFRKLETGNVTLRVSEENLVEFVQEIYISYTQFAINKHIEYKFEYSQPEISVWIDKVQFERAVCNLISNAFKYTPEKGEISVKVNYTNDGEATVSVTDTGEGIESGEISLIFNRFYQVDKQAEGNGFGVGLAITREIVLLHGGNIQVKSTRGKGSEFTIHLQPGKEHLKNAEFISSPSKAGILSEYFTNDEVKVSPDRLPEQDLKEFSVLLIEDNPDIRTYLTDLLSPQYSIYEASNGQEGFERALELVPDIIISDIMMPVMDGITFCRKLKSDMRISHIPVILLTARTLVNSIIEGFETGADEYLTKPFNERILLTRVNNLLQNRKRIREQISKEAIINPQEISLTSQDSIFLSKLVSYIEEHIEEPELNIAQMASTMAMSHSNLYKKIKALTGMTVIGFIKDFRLKRAAQLLVQNQLNITEIAYMVGYSERRYFSDDFKKRFGQSPKEYMEKHKKPEL</sequence>
<dbReference type="Pfam" id="PF12833">
    <property type="entry name" value="HTH_18"/>
    <property type="match status" value="1"/>
</dbReference>
<gene>
    <name evidence="18" type="ORF">DWW25_15040</name>
</gene>
<evidence type="ECO:0000256" key="7">
    <source>
        <dbReference type="ARBA" id="ARBA00022840"/>
    </source>
</evidence>
<dbReference type="InterPro" id="IPR003661">
    <property type="entry name" value="HisK_dim/P_dom"/>
</dbReference>
<dbReference type="Pfam" id="PF02518">
    <property type="entry name" value="HATPase_c"/>
    <property type="match status" value="1"/>
</dbReference>
<evidence type="ECO:0000256" key="2">
    <source>
        <dbReference type="ARBA" id="ARBA00012438"/>
    </source>
</evidence>
<dbReference type="CDD" id="cd17574">
    <property type="entry name" value="REC_OmpR"/>
    <property type="match status" value="1"/>
</dbReference>
<dbReference type="Gene3D" id="2.130.10.10">
    <property type="entry name" value="YVTN repeat-like/Quinoprotein amine dehydrogenase"/>
    <property type="match status" value="4"/>
</dbReference>
<keyword evidence="13" id="KW-0472">Membrane</keyword>
<feature type="transmembrane region" description="Helical" evidence="13">
    <location>
        <begin position="800"/>
        <end position="820"/>
    </location>
</feature>
<dbReference type="SUPFAM" id="SSF46689">
    <property type="entry name" value="Homeodomain-like"/>
    <property type="match status" value="1"/>
</dbReference>
<dbReference type="Gene3D" id="3.40.50.2300">
    <property type="match status" value="1"/>
</dbReference>
<dbReference type="PRINTS" id="PR00344">
    <property type="entry name" value="BCTRLSENSOR"/>
</dbReference>
<keyword evidence="11" id="KW-0804">Transcription</keyword>
<dbReference type="SMART" id="SM00387">
    <property type="entry name" value="HATPase_c"/>
    <property type="match status" value="1"/>
</dbReference>
<dbReference type="FunFam" id="2.60.40.10:FF:000791">
    <property type="entry name" value="Two-component system sensor histidine kinase/response regulator"/>
    <property type="match status" value="1"/>
</dbReference>
<keyword evidence="13" id="KW-0812">Transmembrane</keyword>
<protein>
    <recommendedName>
        <fullName evidence="2">histidine kinase</fullName>
        <ecNumber evidence="2">2.7.13.3</ecNumber>
    </recommendedName>
</protein>
<evidence type="ECO:0000256" key="14">
    <source>
        <dbReference type="SAM" id="SignalP"/>
    </source>
</evidence>
<evidence type="ECO:0000256" key="12">
    <source>
        <dbReference type="PROSITE-ProRule" id="PRU00169"/>
    </source>
</evidence>
<dbReference type="Pfam" id="PF00072">
    <property type="entry name" value="Response_reg"/>
    <property type="match status" value="1"/>
</dbReference>
<reference evidence="18 19" key="1">
    <citation type="submission" date="2018-08" db="EMBL/GenBank/DDBJ databases">
        <title>A genome reference for cultivated species of the human gut microbiota.</title>
        <authorList>
            <person name="Zou Y."/>
            <person name="Xue W."/>
            <person name="Luo G."/>
        </authorList>
    </citation>
    <scope>NUCLEOTIDE SEQUENCE [LARGE SCALE GENOMIC DNA]</scope>
    <source>
        <strain evidence="18 19">AF14-7</strain>
    </source>
</reference>
<keyword evidence="5" id="KW-0547">Nucleotide-binding</keyword>
<dbReference type="Pfam" id="PF07494">
    <property type="entry name" value="Reg_prop"/>
    <property type="match status" value="4"/>
</dbReference>
<dbReference type="SUPFAM" id="SSF63829">
    <property type="entry name" value="Calcium-dependent phosphotriesterase"/>
    <property type="match status" value="3"/>
</dbReference>
<dbReference type="InterPro" id="IPR009057">
    <property type="entry name" value="Homeodomain-like_sf"/>
</dbReference>
<keyword evidence="14" id="KW-0732">Signal</keyword>
<feature type="signal peptide" evidence="14">
    <location>
        <begin position="1"/>
        <end position="26"/>
    </location>
</feature>
<dbReference type="PANTHER" id="PTHR43547">
    <property type="entry name" value="TWO-COMPONENT HISTIDINE KINASE"/>
    <property type="match status" value="1"/>
</dbReference>
<dbReference type="InterPro" id="IPR018060">
    <property type="entry name" value="HTH_AraC"/>
</dbReference>
<dbReference type="PROSITE" id="PS50109">
    <property type="entry name" value="HIS_KIN"/>
    <property type="match status" value="1"/>
</dbReference>
<feature type="modified residue" description="4-aspartylphosphate" evidence="12">
    <location>
        <position position="1164"/>
    </location>
</feature>
<dbReference type="PANTHER" id="PTHR43547:SF2">
    <property type="entry name" value="HYBRID SIGNAL TRANSDUCTION HISTIDINE KINASE C"/>
    <property type="match status" value="1"/>
</dbReference>
<keyword evidence="8" id="KW-0902">Two-component regulatory system</keyword>
<comment type="catalytic activity">
    <reaction evidence="1">
        <text>ATP + protein L-histidine = ADP + protein N-phospho-L-histidine.</text>
        <dbReference type="EC" id="2.7.13.3"/>
    </reaction>
</comment>
<dbReference type="CDD" id="cd00075">
    <property type="entry name" value="HATPase"/>
    <property type="match status" value="1"/>
</dbReference>
<dbReference type="Gene3D" id="3.30.565.10">
    <property type="entry name" value="Histidine kinase-like ATPase, C-terminal domain"/>
    <property type="match status" value="1"/>
</dbReference>
<dbReference type="SUPFAM" id="SSF47384">
    <property type="entry name" value="Homodimeric domain of signal transducing histidine kinase"/>
    <property type="match status" value="1"/>
</dbReference>
<dbReference type="FunFam" id="1.10.287.130:FF:000045">
    <property type="entry name" value="Two-component system sensor histidine kinase/response regulator"/>
    <property type="match status" value="1"/>
</dbReference>
<dbReference type="InterPro" id="IPR003594">
    <property type="entry name" value="HATPase_dom"/>
</dbReference>
<keyword evidence="13" id="KW-1133">Transmembrane helix</keyword>
<evidence type="ECO:0000256" key="11">
    <source>
        <dbReference type="ARBA" id="ARBA00023163"/>
    </source>
</evidence>
<dbReference type="SMART" id="SM00448">
    <property type="entry name" value="REC"/>
    <property type="match status" value="1"/>
</dbReference>
<dbReference type="InterPro" id="IPR005467">
    <property type="entry name" value="His_kinase_dom"/>
</dbReference>
<evidence type="ECO:0000256" key="8">
    <source>
        <dbReference type="ARBA" id="ARBA00023012"/>
    </source>
</evidence>
<dbReference type="GO" id="GO:0043565">
    <property type="term" value="F:sequence-specific DNA binding"/>
    <property type="evidence" value="ECO:0007669"/>
    <property type="project" value="InterPro"/>
</dbReference>
<dbReference type="Gene3D" id="2.60.40.10">
    <property type="entry name" value="Immunoglobulins"/>
    <property type="match status" value="1"/>
</dbReference>
<evidence type="ECO:0000256" key="3">
    <source>
        <dbReference type="ARBA" id="ARBA00022553"/>
    </source>
</evidence>
<evidence type="ECO:0000313" key="18">
    <source>
        <dbReference type="EMBL" id="RGV13063.1"/>
    </source>
</evidence>
<evidence type="ECO:0000256" key="4">
    <source>
        <dbReference type="ARBA" id="ARBA00022679"/>
    </source>
</evidence>
<proteinExistence type="predicted"/>
<organism evidence="18 19">
    <name type="scientific">Bacteroides xylanisolvens</name>
    <dbReference type="NCBI Taxonomy" id="371601"/>
    <lineage>
        <taxon>Bacteria</taxon>
        <taxon>Pseudomonadati</taxon>
        <taxon>Bacteroidota</taxon>
        <taxon>Bacteroidia</taxon>
        <taxon>Bacteroidales</taxon>
        <taxon>Bacteroidaceae</taxon>
        <taxon>Bacteroides</taxon>
    </lineage>
</organism>
<evidence type="ECO:0000256" key="5">
    <source>
        <dbReference type="ARBA" id="ARBA00022741"/>
    </source>
</evidence>
<dbReference type="InterPro" id="IPR015943">
    <property type="entry name" value="WD40/YVTN_repeat-like_dom_sf"/>
</dbReference>
<dbReference type="InterPro" id="IPR011006">
    <property type="entry name" value="CheY-like_superfamily"/>
</dbReference>
<keyword evidence="10" id="KW-0238">DNA-binding</keyword>
<dbReference type="FunFam" id="3.30.565.10:FF:000037">
    <property type="entry name" value="Hybrid sensor histidine kinase/response regulator"/>
    <property type="match status" value="1"/>
</dbReference>
<dbReference type="InterPro" id="IPR004358">
    <property type="entry name" value="Sig_transdc_His_kin-like_C"/>
</dbReference>
<feature type="chain" id="PRO_5019049676" description="histidine kinase" evidence="14">
    <location>
        <begin position="27"/>
        <end position="1368"/>
    </location>
</feature>
<dbReference type="InterPro" id="IPR036890">
    <property type="entry name" value="HATPase_C_sf"/>
</dbReference>
<evidence type="ECO:0000256" key="9">
    <source>
        <dbReference type="ARBA" id="ARBA00023015"/>
    </source>
</evidence>
<dbReference type="Gene3D" id="1.10.287.130">
    <property type="match status" value="1"/>
</dbReference>
<dbReference type="PROSITE" id="PS00041">
    <property type="entry name" value="HTH_ARAC_FAMILY_1"/>
    <property type="match status" value="1"/>
</dbReference>
<name>A0A412VTT4_9BACE</name>
<dbReference type="SMART" id="SM00342">
    <property type="entry name" value="HTH_ARAC"/>
    <property type="match status" value="1"/>
</dbReference>
<dbReference type="GO" id="GO:0005524">
    <property type="term" value="F:ATP binding"/>
    <property type="evidence" value="ECO:0007669"/>
    <property type="project" value="UniProtKB-KW"/>
</dbReference>
<dbReference type="SMART" id="SM00388">
    <property type="entry name" value="HisKA"/>
    <property type="match status" value="1"/>
</dbReference>
<dbReference type="PROSITE" id="PS01124">
    <property type="entry name" value="HTH_ARAC_FAMILY_2"/>
    <property type="match status" value="1"/>
</dbReference>
<dbReference type="InterPro" id="IPR011123">
    <property type="entry name" value="Y_Y_Y"/>
</dbReference>
<keyword evidence="4" id="KW-0808">Transferase</keyword>
<dbReference type="PROSITE" id="PS50110">
    <property type="entry name" value="RESPONSE_REGULATORY"/>
    <property type="match status" value="1"/>
</dbReference>
<feature type="domain" description="HTH araC/xylS-type" evidence="15">
    <location>
        <begin position="1263"/>
        <end position="1362"/>
    </location>
</feature>
<keyword evidence="9" id="KW-0805">Transcription regulation</keyword>
<dbReference type="Gene3D" id="1.10.10.60">
    <property type="entry name" value="Homeodomain-like"/>
    <property type="match status" value="1"/>
</dbReference>
<evidence type="ECO:0000256" key="1">
    <source>
        <dbReference type="ARBA" id="ARBA00000085"/>
    </source>
</evidence>
<keyword evidence="6" id="KW-0418">Kinase</keyword>
<dbReference type="GO" id="GO:0003700">
    <property type="term" value="F:DNA-binding transcription factor activity"/>
    <property type="evidence" value="ECO:0007669"/>
    <property type="project" value="InterPro"/>
</dbReference>
<dbReference type="SUPFAM" id="SSF55874">
    <property type="entry name" value="ATPase domain of HSP90 chaperone/DNA topoisomerase II/histidine kinase"/>
    <property type="match status" value="1"/>
</dbReference>
<dbReference type="Pfam" id="PF00512">
    <property type="entry name" value="HisKA"/>
    <property type="match status" value="1"/>
</dbReference>
<keyword evidence="3 12" id="KW-0597">Phosphoprotein</keyword>
<dbReference type="InterPro" id="IPR001789">
    <property type="entry name" value="Sig_transdc_resp-reg_receiver"/>
</dbReference>
<dbReference type="InterPro" id="IPR013783">
    <property type="entry name" value="Ig-like_fold"/>
</dbReference>
<evidence type="ECO:0000256" key="13">
    <source>
        <dbReference type="SAM" id="Phobius"/>
    </source>
</evidence>
<evidence type="ECO:0000259" key="17">
    <source>
        <dbReference type="PROSITE" id="PS50110"/>
    </source>
</evidence>
<dbReference type="EMBL" id="QRYV01000035">
    <property type="protein sequence ID" value="RGV13063.1"/>
    <property type="molecule type" value="Genomic_DNA"/>
</dbReference>
<feature type="domain" description="Histidine kinase" evidence="16">
    <location>
        <begin position="857"/>
        <end position="1073"/>
    </location>
</feature>
<dbReference type="InterPro" id="IPR036097">
    <property type="entry name" value="HisK_dim/P_sf"/>
</dbReference>
<evidence type="ECO:0000256" key="6">
    <source>
        <dbReference type="ARBA" id="ARBA00022777"/>
    </source>
</evidence>
<dbReference type="InterPro" id="IPR011110">
    <property type="entry name" value="Reg_prop"/>
</dbReference>
<dbReference type="InterPro" id="IPR018062">
    <property type="entry name" value="HTH_AraC-typ_CS"/>
</dbReference>
<dbReference type="GO" id="GO:0000155">
    <property type="term" value="F:phosphorelay sensor kinase activity"/>
    <property type="evidence" value="ECO:0007669"/>
    <property type="project" value="InterPro"/>
</dbReference>